<dbReference type="EMBL" id="JASUXU010000013">
    <property type="protein sequence ID" value="KAK0323351.1"/>
    <property type="molecule type" value="Genomic_DNA"/>
</dbReference>
<feature type="region of interest" description="Disordered" evidence="1">
    <location>
        <begin position="1"/>
        <end position="64"/>
    </location>
</feature>
<gene>
    <name evidence="2" type="ORF">LTR82_005711</name>
</gene>
<evidence type="ECO:0000313" key="2">
    <source>
        <dbReference type="EMBL" id="KAK0323351.1"/>
    </source>
</evidence>
<evidence type="ECO:0000256" key="1">
    <source>
        <dbReference type="SAM" id="MobiDB-lite"/>
    </source>
</evidence>
<proteinExistence type="predicted"/>
<accession>A0AAN6FV20</accession>
<organism evidence="2 3">
    <name type="scientific">Friedmanniomyces endolithicus</name>
    <dbReference type="NCBI Taxonomy" id="329885"/>
    <lineage>
        <taxon>Eukaryota</taxon>
        <taxon>Fungi</taxon>
        <taxon>Dikarya</taxon>
        <taxon>Ascomycota</taxon>
        <taxon>Pezizomycotina</taxon>
        <taxon>Dothideomycetes</taxon>
        <taxon>Dothideomycetidae</taxon>
        <taxon>Mycosphaerellales</taxon>
        <taxon>Teratosphaeriaceae</taxon>
        <taxon>Friedmanniomyces</taxon>
    </lineage>
</organism>
<protein>
    <submittedName>
        <fullName evidence="2">Uncharacterized protein</fullName>
    </submittedName>
</protein>
<dbReference type="Proteomes" id="UP001168146">
    <property type="component" value="Unassembled WGS sequence"/>
</dbReference>
<feature type="compositionally biased region" description="Polar residues" evidence="1">
    <location>
        <begin position="39"/>
        <end position="54"/>
    </location>
</feature>
<sequence length="338" mass="38293">MTSMTPIKVRGKRGAVSAQKWHAGKKRPVNRDASPAPKPNSSVIPQTSVQLSEASSRKRKRRHPELSEFEQLPVEILQDIFVYCANLDLPLASSALMSKLSSRHMYLRLTKCAVQPVLGFEYKEMPSAAQLAAATRLFECRFMTWDFFRAWLDEDVPFTRPRKTDDYWNAWTSLRPSKFFLPPAKLLHGHWTMEKANLLSIFLPEPPTPSPPLSSVLLELAHAGAAQAIAERAHVALRLLLKMGVHPTTKMLRFAVIDHGCDRRLVEMLFDSVYPEEKVAVDIDPLDPALWAWAEKAYERGCAQDGEFVLDALKSLAWRLGAPVKLTLQNRLTLQNWQ</sequence>
<reference evidence="2" key="1">
    <citation type="submission" date="2021-12" db="EMBL/GenBank/DDBJ databases">
        <title>Black yeast isolated from Biological Soil Crust.</title>
        <authorList>
            <person name="Kurbessoian T."/>
        </authorList>
    </citation>
    <scope>NUCLEOTIDE SEQUENCE</scope>
    <source>
        <strain evidence="2">CCFEE 5208</strain>
    </source>
</reference>
<name>A0AAN6FV20_9PEZI</name>
<dbReference type="AlphaFoldDB" id="A0AAN6FV20"/>
<evidence type="ECO:0000313" key="3">
    <source>
        <dbReference type="Proteomes" id="UP001168146"/>
    </source>
</evidence>
<comment type="caution">
    <text evidence="2">The sequence shown here is derived from an EMBL/GenBank/DDBJ whole genome shotgun (WGS) entry which is preliminary data.</text>
</comment>